<protein>
    <submittedName>
        <fullName evidence="1">Uncharacterized protein</fullName>
    </submittedName>
</protein>
<accession>A0A251U8T3</accession>
<gene>
    <name evidence="2" type="ORF">HannXRQ_Chr05g0148101</name>
    <name evidence="1" type="ORF">HannXRQ_Chr08g0235181</name>
</gene>
<organism evidence="1 3">
    <name type="scientific">Helianthus annuus</name>
    <name type="common">Common sunflower</name>
    <dbReference type="NCBI Taxonomy" id="4232"/>
    <lineage>
        <taxon>Eukaryota</taxon>
        <taxon>Viridiplantae</taxon>
        <taxon>Streptophyta</taxon>
        <taxon>Embryophyta</taxon>
        <taxon>Tracheophyta</taxon>
        <taxon>Spermatophyta</taxon>
        <taxon>Magnoliopsida</taxon>
        <taxon>eudicotyledons</taxon>
        <taxon>Gunneridae</taxon>
        <taxon>Pentapetalae</taxon>
        <taxon>asterids</taxon>
        <taxon>campanulids</taxon>
        <taxon>Asterales</taxon>
        <taxon>Asteraceae</taxon>
        <taxon>Asteroideae</taxon>
        <taxon>Heliantheae alliance</taxon>
        <taxon>Heliantheae</taxon>
        <taxon>Helianthus</taxon>
    </lineage>
</organism>
<sequence length="50" mass="5563">MLSLSQAISRSRVSITLNRSFSLNPTEDPVGLTSRRSTGFFSNRHKIHCG</sequence>
<evidence type="ECO:0000313" key="2">
    <source>
        <dbReference type="EMBL" id="OTG25478.1"/>
    </source>
</evidence>
<evidence type="ECO:0000313" key="1">
    <source>
        <dbReference type="EMBL" id="OTG19534.1"/>
    </source>
</evidence>
<dbReference type="EMBL" id="CM007894">
    <property type="protein sequence ID" value="OTG25478.1"/>
    <property type="molecule type" value="Genomic_DNA"/>
</dbReference>
<reference evidence="1" key="2">
    <citation type="submission" date="2017-02" db="EMBL/GenBank/DDBJ databases">
        <title>Sunflower complete genome.</title>
        <authorList>
            <person name="Langlade N."/>
            <person name="Munos S."/>
        </authorList>
    </citation>
    <scope>NUCLEOTIDE SEQUENCE [LARGE SCALE GENOMIC DNA]</scope>
    <source>
        <tissue evidence="1">Leaves</tissue>
    </source>
</reference>
<dbReference type="InParanoid" id="A0A251U8T3"/>
<keyword evidence="3" id="KW-1185">Reference proteome</keyword>
<dbReference type="Proteomes" id="UP000215914">
    <property type="component" value="Chromosome 8"/>
</dbReference>
<proteinExistence type="predicted"/>
<dbReference type="AlphaFoldDB" id="A0A251U8T3"/>
<evidence type="ECO:0000313" key="3">
    <source>
        <dbReference type="Proteomes" id="UP000215914"/>
    </source>
</evidence>
<dbReference type="Proteomes" id="UP000215914">
    <property type="component" value="Chromosome 5"/>
</dbReference>
<name>A0A251U8T3_HELAN</name>
<dbReference type="EMBL" id="CM007897">
    <property type="protein sequence ID" value="OTG19534.1"/>
    <property type="molecule type" value="Genomic_DNA"/>
</dbReference>
<reference evidence="3" key="1">
    <citation type="journal article" date="2017" name="Nature">
        <title>The sunflower genome provides insights into oil metabolism, flowering and Asterid evolution.</title>
        <authorList>
            <person name="Badouin H."/>
            <person name="Gouzy J."/>
            <person name="Grassa C.J."/>
            <person name="Murat F."/>
            <person name="Staton S.E."/>
            <person name="Cottret L."/>
            <person name="Lelandais-Briere C."/>
            <person name="Owens G.L."/>
            <person name="Carrere S."/>
            <person name="Mayjonade B."/>
            <person name="Legrand L."/>
            <person name="Gill N."/>
            <person name="Kane N.C."/>
            <person name="Bowers J.E."/>
            <person name="Hubner S."/>
            <person name="Bellec A."/>
            <person name="Berard A."/>
            <person name="Berges H."/>
            <person name="Blanchet N."/>
            <person name="Boniface M.C."/>
            <person name="Brunel D."/>
            <person name="Catrice O."/>
            <person name="Chaidir N."/>
            <person name="Claudel C."/>
            <person name="Donnadieu C."/>
            <person name="Faraut T."/>
            <person name="Fievet G."/>
            <person name="Helmstetter N."/>
            <person name="King M."/>
            <person name="Knapp S.J."/>
            <person name="Lai Z."/>
            <person name="Le Paslier M.C."/>
            <person name="Lippi Y."/>
            <person name="Lorenzon L."/>
            <person name="Mandel J.R."/>
            <person name="Marage G."/>
            <person name="Marchand G."/>
            <person name="Marquand E."/>
            <person name="Bret-Mestries E."/>
            <person name="Morien E."/>
            <person name="Nambeesan S."/>
            <person name="Nguyen T."/>
            <person name="Pegot-Espagnet P."/>
            <person name="Pouilly N."/>
            <person name="Raftis F."/>
            <person name="Sallet E."/>
            <person name="Schiex T."/>
            <person name="Thomas J."/>
            <person name="Vandecasteele C."/>
            <person name="Vares D."/>
            <person name="Vear F."/>
            <person name="Vautrin S."/>
            <person name="Crespi M."/>
            <person name="Mangin B."/>
            <person name="Burke J.M."/>
            <person name="Salse J."/>
            <person name="Munos S."/>
            <person name="Vincourt P."/>
            <person name="Rieseberg L.H."/>
            <person name="Langlade N.B."/>
        </authorList>
    </citation>
    <scope>NUCLEOTIDE SEQUENCE [LARGE SCALE GENOMIC DNA]</scope>
    <source>
        <strain evidence="3">cv. SF193</strain>
    </source>
</reference>